<dbReference type="GO" id="GO:0000287">
    <property type="term" value="F:magnesium ion binding"/>
    <property type="evidence" value="ECO:0007669"/>
    <property type="project" value="UniProtKB-ARBA"/>
</dbReference>
<dbReference type="PANTHER" id="PTHR11516">
    <property type="entry name" value="PYRUVATE DEHYDROGENASE E1 COMPONENT, ALPHA SUBUNIT BACTERIAL AND ORGANELLAR"/>
    <property type="match status" value="1"/>
</dbReference>
<dbReference type="InterPro" id="IPR001017">
    <property type="entry name" value="DH_E1"/>
</dbReference>
<dbReference type="AlphaFoldDB" id="A0A5R9G3C5"/>
<reference evidence="5 6" key="1">
    <citation type="submission" date="2019-05" db="EMBL/GenBank/DDBJ databases">
        <title>Streptomyces sp. NEAU-C151, a novel actinomycete isolated from soil.</title>
        <authorList>
            <person name="Han L."/>
            <person name="Jiang H."/>
        </authorList>
    </citation>
    <scope>NUCLEOTIDE SEQUENCE [LARGE SCALE GENOMIC DNA]</scope>
    <source>
        <strain evidence="5 6">NEAU-C151</strain>
    </source>
</reference>
<dbReference type="CDD" id="cd02000">
    <property type="entry name" value="TPP_E1_PDC_ADC_BCADC"/>
    <property type="match status" value="1"/>
</dbReference>
<dbReference type="GO" id="GO:0006086">
    <property type="term" value="P:pyruvate decarboxylation to acetyl-CoA"/>
    <property type="evidence" value="ECO:0007669"/>
    <property type="project" value="TreeGrafter"/>
</dbReference>
<name>A0A5R9G3C5_9ACTN</name>
<dbReference type="GO" id="GO:0004739">
    <property type="term" value="F:pyruvate dehydrogenase (acetyl-transferring) activity"/>
    <property type="evidence" value="ECO:0007669"/>
    <property type="project" value="TreeGrafter"/>
</dbReference>
<evidence type="ECO:0000256" key="2">
    <source>
        <dbReference type="ARBA" id="ARBA00023002"/>
    </source>
</evidence>
<comment type="cofactor">
    <cofactor evidence="1">
        <name>thiamine diphosphate</name>
        <dbReference type="ChEBI" id="CHEBI:58937"/>
    </cofactor>
</comment>
<proteinExistence type="predicted"/>
<accession>A0A5R9G3C5</accession>
<evidence type="ECO:0000259" key="4">
    <source>
        <dbReference type="Pfam" id="PF00676"/>
    </source>
</evidence>
<dbReference type="Proteomes" id="UP000305906">
    <property type="component" value="Unassembled WGS sequence"/>
</dbReference>
<comment type="caution">
    <text evidence="5">The sequence shown here is derived from an EMBL/GenBank/DDBJ whole genome shotgun (WGS) entry which is preliminary data.</text>
</comment>
<keyword evidence="2" id="KW-0560">Oxidoreductase</keyword>
<keyword evidence="3" id="KW-0786">Thiamine pyrophosphate</keyword>
<dbReference type="SUPFAM" id="SSF52518">
    <property type="entry name" value="Thiamin diphosphate-binding fold (THDP-binding)"/>
    <property type="match status" value="1"/>
</dbReference>
<protein>
    <submittedName>
        <fullName evidence="5">Thiamine pyrophosphate-dependent dehydrogenase E1 component subunit alpha</fullName>
    </submittedName>
</protein>
<dbReference type="InterPro" id="IPR050642">
    <property type="entry name" value="PDH_E1_Alpha_Subunit"/>
</dbReference>
<gene>
    <name evidence="5" type="ORF">FE633_05070</name>
</gene>
<dbReference type="EMBL" id="VBZC01000004">
    <property type="protein sequence ID" value="TLS47393.1"/>
    <property type="molecule type" value="Genomic_DNA"/>
</dbReference>
<evidence type="ECO:0000313" key="6">
    <source>
        <dbReference type="Proteomes" id="UP000305906"/>
    </source>
</evidence>
<dbReference type="Gene3D" id="3.40.50.970">
    <property type="match status" value="1"/>
</dbReference>
<dbReference type="InterPro" id="IPR029061">
    <property type="entry name" value="THDP-binding"/>
</dbReference>
<dbReference type="Pfam" id="PF00676">
    <property type="entry name" value="E1_dh"/>
    <property type="match status" value="1"/>
</dbReference>
<evidence type="ECO:0000313" key="5">
    <source>
        <dbReference type="EMBL" id="TLS47393.1"/>
    </source>
</evidence>
<sequence>MPHIRTASGNFPNPPARCRFRVERLDRGDQPCKHPHVSDIDTHFCADLRSGGLVAESTAPTDDEDLAARTLDTLWRIRRFEEAVDELFARGLMHGTMHLSVGQEATATGACLALRPDDLISSTHRGHGHCIAKGADLNRMMAELLAKETGYCAGRGGSMHIADVTTGNLGANGIVAGGIPIAVGAALAQRLRGTDRVAVSFFGDGAANEGACHEAMNMAAIWRLPVVFFCENNRYGMSFSTERAFAVKEISERAAGYGMPGVTIDGNDVDAVYAATRDAVTRARSGEGPTFIEAVTYRWKGHSKSDQNLYRTRDEIEEWRARDPISRFERAATASGALTERDVEEIRGHARDAVRAAVETGLAAPDARPGSLLDAVYATPAGSAS</sequence>
<dbReference type="PANTHER" id="PTHR11516:SF60">
    <property type="entry name" value="PYRUVATE DEHYDROGENASE E1 COMPONENT SUBUNIT ALPHA"/>
    <property type="match status" value="1"/>
</dbReference>
<evidence type="ECO:0000256" key="1">
    <source>
        <dbReference type="ARBA" id="ARBA00001964"/>
    </source>
</evidence>
<organism evidence="5 6">
    <name type="scientific">Streptomyces montanus</name>
    <dbReference type="NCBI Taxonomy" id="2580423"/>
    <lineage>
        <taxon>Bacteria</taxon>
        <taxon>Bacillati</taxon>
        <taxon>Actinomycetota</taxon>
        <taxon>Actinomycetes</taxon>
        <taxon>Kitasatosporales</taxon>
        <taxon>Streptomycetaceae</taxon>
        <taxon>Streptomyces</taxon>
    </lineage>
</organism>
<feature type="domain" description="Dehydrogenase E1 component" evidence="4">
    <location>
        <begin position="76"/>
        <end position="365"/>
    </location>
</feature>
<evidence type="ECO:0000256" key="3">
    <source>
        <dbReference type="ARBA" id="ARBA00023052"/>
    </source>
</evidence>
<keyword evidence="6" id="KW-1185">Reference proteome</keyword>